<dbReference type="AlphaFoldDB" id="A0A450XTW8"/>
<protein>
    <submittedName>
        <fullName evidence="1">Uncharacterized protein</fullName>
    </submittedName>
</protein>
<dbReference type="EMBL" id="CAADFO010000122">
    <property type="protein sequence ID" value="VFK32705.1"/>
    <property type="molecule type" value="Genomic_DNA"/>
</dbReference>
<reference evidence="1" key="1">
    <citation type="submission" date="2019-02" db="EMBL/GenBank/DDBJ databases">
        <authorList>
            <person name="Gruber-Vodicka R. H."/>
            <person name="Seah K. B. B."/>
        </authorList>
    </citation>
    <scope>NUCLEOTIDE SEQUENCE</scope>
    <source>
        <strain evidence="1">BECK_BZ197</strain>
        <strain evidence="3">BECK_BZ198</strain>
        <strain evidence="2">BECK_BZ199</strain>
    </source>
</reference>
<evidence type="ECO:0000313" key="2">
    <source>
        <dbReference type="EMBL" id="VFK35568.1"/>
    </source>
</evidence>
<sequence>MGRRLKSLKEIIRVALMFLAKTRELNDEGVVGYVVDKFFPVWGGNISSVEMFAILPEDLNGRGVPLSNLDVRLSKDTPEAAGGIS</sequence>
<proteinExistence type="predicted"/>
<dbReference type="EMBL" id="CAADFQ010000128">
    <property type="protein sequence ID" value="VFK35568.1"/>
    <property type="molecule type" value="Genomic_DNA"/>
</dbReference>
<name>A0A450XTW8_9GAMM</name>
<accession>A0A450XTW8</accession>
<evidence type="ECO:0000313" key="1">
    <source>
        <dbReference type="EMBL" id="VFK32705.1"/>
    </source>
</evidence>
<gene>
    <name evidence="1" type="ORF">BECKMB1821G_GA0114241_11225</name>
    <name evidence="3" type="ORF">BECKMB1821H_GA0114242_11285</name>
    <name evidence="2" type="ORF">BECKMB1821I_GA0114274_11285</name>
</gene>
<organism evidence="1">
    <name type="scientific">Candidatus Kentrum sp. MB</name>
    <dbReference type="NCBI Taxonomy" id="2138164"/>
    <lineage>
        <taxon>Bacteria</taxon>
        <taxon>Pseudomonadati</taxon>
        <taxon>Pseudomonadota</taxon>
        <taxon>Gammaproteobacteria</taxon>
        <taxon>Candidatus Kentrum</taxon>
    </lineage>
</organism>
<dbReference type="EMBL" id="CAADGH010000128">
    <property type="protein sequence ID" value="VFK77363.1"/>
    <property type="molecule type" value="Genomic_DNA"/>
</dbReference>
<evidence type="ECO:0000313" key="3">
    <source>
        <dbReference type="EMBL" id="VFK77363.1"/>
    </source>
</evidence>